<keyword evidence="2" id="KW-0489">Methyltransferase</keyword>
<reference evidence="2 3" key="2">
    <citation type="submission" date="2019-09" db="EMBL/GenBank/DDBJ databases">
        <authorList>
            <person name="Jin C."/>
        </authorList>
    </citation>
    <scope>NUCLEOTIDE SEQUENCE [LARGE SCALE GENOMIC DNA]</scope>
    <source>
        <strain evidence="2 3">AN110305</strain>
    </source>
</reference>
<feature type="domain" description="DNA methylase adenine-specific" evidence="1">
    <location>
        <begin position="130"/>
        <end position="318"/>
    </location>
</feature>
<dbReference type="SUPFAM" id="SSF53335">
    <property type="entry name" value="S-adenosyl-L-methionine-dependent methyltransferases"/>
    <property type="match status" value="1"/>
</dbReference>
<evidence type="ECO:0000313" key="2">
    <source>
        <dbReference type="EMBL" id="KAA2267033.1"/>
    </source>
</evidence>
<evidence type="ECO:0000259" key="1">
    <source>
        <dbReference type="Pfam" id="PF02384"/>
    </source>
</evidence>
<proteinExistence type="predicted"/>
<protein>
    <submittedName>
        <fullName evidence="2">N-6 DNA methylase</fullName>
    </submittedName>
</protein>
<sequence length="605" mass="64133">MSQDTTVTAADIARLGDVGRAAVSNWRRRHEDFPEPVGGTASSPLFSLREVESWLRRNGKAFEVSLADRAWQQLRASGEDLRLGELVAGAGALLARLAGREPPGHDGLALTDPALIGLITDLAAERGSLDAFEFLCERYQEAHSRRLSGTPADIAALLARLACQDGGTVLDPACGLGTLLLAAPAARALGQETAPSAALIAAVRLGLREVPAAFVVADSLRHNGFPGELVDAVLCDPPLHDRAWGYDELTADPRWEHGLPPRGEPELAWLQHCLAHARPGGLVAILMPQAAASRRPGRRIRANLLRSGTLRAVVTLTDGGPDLWLLRRPLPGEPPPAHLLTMEADGDLAAVETAWRQHLREPAAEPPAPGRAVRVIDLLDEDVDLSPACHGGRHPGRDLGAEFAATLDRLRAAALPLPDLAVLAEPRTPPTTTIGELARAGLLTIAHAPTRLRTDGGDLPVLLADDLATGSAPSGRTEHQPGLVTLARGDVVAAPTGAARVVDTDGAVLGPYLARYRVDQERLDPDFLAGVLRSADPRAYPGSSRMDARRTQLPRLSLAEQRAYGRAFRQLAALADAVRDAAELGEKLVGLGFAGLVDGHLRPNT</sequence>
<dbReference type="RefSeq" id="WP_149847341.1">
    <property type="nucleotide sequence ID" value="NZ_VUOB01000001.1"/>
</dbReference>
<comment type="caution">
    <text evidence="2">The sequence shown here is derived from an EMBL/GenBank/DDBJ whole genome shotgun (WGS) entry which is preliminary data.</text>
</comment>
<accession>A0A5B2XUP9</accession>
<dbReference type="PANTHER" id="PTHR42998:SF1">
    <property type="entry name" value="TYPE I RESTRICTION ENZYME HINDI METHYLASE SUBUNIT"/>
    <property type="match status" value="1"/>
</dbReference>
<reference evidence="2 3" key="1">
    <citation type="submission" date="2019-09" db="EMBL/GenBank/DDBJ databases">
        <title>Goodfellowia gen. nov., a new genus of the Pseudonocardineae related to Actinoalloteichus, containing Goodfellowia coeruleoviolacea gen. nov., comb. nov. gen. nov., comb. nov.</title>
        <authorList>
            <person name="Labeda D."/>
        </authorList>
    </citation>
    <scope>NUCLEOTIDE SEQUENCE [LARGE SCALE GENOMIC DNA]</scope>
    <source>
        <strain evidence="2 3">AN110305</strain>
    </source>
</reference>
<dbReference type="Pfam" id="PF02384">
    <property type="entry name" value="N6_Mtase"/>
    <property type="match status" value="1"/>
</dbReference>
<dbReference type="SUPFAM" id="SSF116734">
    <property type="entry name" value="DNA methylase specificity domain"/>
    <property type="match status" value="1"/>
</dbReference>
<dbReference type="GO" id="GO:0003677">
    <property type="term" value="F:DNA binding"/>
    <property type="evidence" value="ECO:0007669"/>
    <property type="project" value="InterPro"/>
</dbReference>
<dbReference type="Proteomes" id="UP000323454">
    <property type="component" value="Unassembled WGS sequence"/>
</dbReference>
<dbReference type="InterPro" id="IPR003356">
    <property type="entry name" value="DNA_methylase_A-5"/>
</dbReference>
<gene>
    <name evidence="2" type="ORF">F0L68_00410</name>
</gene>
<dbReference type="InterPro" id="IPR029063">
    <property type="entry name" value="SAM-dependent_MTases_sf"/>
</dbReference>
<organism evidence="2 3">
    <name type="scientific">Solihabitans fulvus</name>
    <dbReference type="NCBI Taxonomy" id="1892852"/>
    <lineage>
        <taxon>Bacteria</taxon>
        <taxon>Bacillati</taxon>
        <taxon>Actinomycetota</taxon>
        <taxon>Actinomycetes</taxon>
        <taxon>Pseudonocardiales</taxon>
        <taxon>Pseudonocardiaceae</taxon>
        <taxon>Solihabitans</taxon>
    </lineage>
</organism>
<keyword evidence="2" id="KW-0808">Transferase</keyword>
<keyword evidence="3" id="KW-1185">Reference proteome</keyword>
<dbReference type="Gene3D" id="3.40.50.150">
    <property type="entry name" value="Vaccinia Virus protein VP39"/>
    <property type="match status" value="1"/>
</dbReference>
<dbReference type="GO" id="GO:0008170">
    <property type="term" value="F:N-methyltransferase activity"/>
    <property type="evidence" value="ECO:0007669"/>
    <property type="project" value="InterPro"/>
</dbReference>
<name>A0A5B2XUP9_9PSEU</name>
<dbReference type="OrthoDB" id="9784823at2"/>
<dbReference type="PRINTS" id="PR00507">
    <property type="entry name" value="N12N6MTFRASE"/>
</dbReference>
<dbReference type="GO" id="GO:0032259">
    <property type="term" value="P:methylation"/>
    <property type="evidence" value="ECO:0007669"/>
    <property type="project" value="UniProtKB-KW"/>
</dbReference>
<dbReference type="EMBL" id="VUOB01000001">
    <property type="protein sequence ID" value="KAA2267033.1"/>
    <property type="molecule type" value="Genomic_DNA"/>
</dbReference>
<dbReference type="PANTHER" id="PTHR42998">
    <property type="entry name" value="TYPE I RESTRICTION ENZYME HINDVIIP M PROTEIN-RELATED"/>
    <property type="match status" value="1"/>
</dbReference>
<dbReference type="InterPro" id="IPR052916">
    <property type="entry name" value="Type-I_RE_MTase_Subunit"/>
</dbReference>
<evidence type="ECO:0000313" key="3">
    <source>
        <dbReference type="Proteomes" id="UP000323454"/>
    </source>
</evidence>
<dbReference type="AlphaFoldDB" id="A0A5B2XUP9"/>